<dbReference type="GO" id="GO:0003677">
    <property type="term" value="F:DNA binding"/>
    <property type="evidence" value="ECO:0007669"/>
    <property type="project" value="UniProtKB-KW"/>
</dbReference>
<keyword evidence="6" id="KW-0539">Nucleus</keyword>
<keyword evidence="5" id="KW-0804">Transcription</keyword>
<dbReference type="PANTHER" id="PTHR31674:SF62">
    <property type="entry name" value="B3 DOMAIN-CONTAINING PROTEIN REM14-RELATED"/>
    <property type="match status" value="1"/>
</dbReference>
<evidence type="ECO:0000256" key="7">
    <source>
        <dbReference type="SAM" id="MobiDB-lite"/>
    </source>
</evidence>
<feature type="compositionally biased region" description="Basic and acidic residues" evidence="7">
    <location>
        <begin position="117"/>
        <end position="129"/>
    </location>
</feature>
<dbReference type="InterPro" id="IPR003340">
    <property type="entry name" value="B3_DNA-bd"/>
</dbReference>
<keyword evidence="3" id="KW-0805">Transcription regulation</keyword>
<dbReference type="CDD" id="cd10017">
    <property type="entry name" value="B3_DNA"/>
    <property type="match status" value="1"/>
</dbReference>
<dbReference type="SUPFAM" id="SSF101936">
    <property type="entry name" value="DNA-binding pseudobarrel domain"/>
    <property type="match status" value="1"/>
</dbReference>
<dbReference type="InterPro" id="IPR015300">
    <property type="entry name" value="DNA-bd_pseudobarrel_sf"/>
</dbReference>
<keyword evidence="10" id="KW-1185">Reference proteome</keyword>
<evidence type="ECO:0000256" key="3">
    <source>
        <dbReference type="ARBA" id="ARBA00023015"/>
    </source>
</evidence>
<organism evidence="9 10">
    <name type="scientific">Capsicum baccatum</name>
    <name type="common">Peruvian pepper</name>
    <dbReference type="NCBI Taxonomy" id="33114"/>
    <lineage>
        <taxon>Eukaryota</taxon>
        <taxon>Viridiplantae</taxon>
        <taxon>Streptophyta</taxon>
        <taxon>Embryophyta</taxon>
        <taxon>Tracheophyta</taxon>
        <taxon>Spermatophyta</taxon>
        <taxon>Magnoliopsida</taxon>
        <taxon>eudicotyledons</taxon>
        <taxon>Gunneridae</taxon>
        <taxon>Pentapetalae</taxon>
        <taxon>asterids</taxon>
        <taxon>lamiids</taxon>
        <taxon>Solanales</taxon>
        <taxon>Solanaceae</taxon>
        <taxon>Solanoideae</taxon>
        <taxon>Capsiceae</taxon>
        <taxon>Capsicum</taxon>
    </lineage>
</organism>
<evidence type="ECO:0000256" key="1">
    <source>
        <dbReference type="ARBA" id="ARBA00004123"/>
    </source>
</evidence>
<dbReference type="Gene3D" id="2.40.330.10">
    <property type="entry name" value="DNA-binding pseudobarrel domain"/>
    <property type="match status" value="1"/>
</dbReference>
<comment type="caution">
    <text evidence="9">The sequence shown here is derived from an EMBL/GenBank/DDBJ whole genome shotgun (WGS) entry which is preliminary data.</text>
</comment>
<evidence type="ECO:0000259" key="8">
    <source>
        <dbReference type="PROSITE" id="PS50863"/>
    </source>
</evidence>
<dbReference type="EMBL" id="MLFT02000032">
    <property type="protein sequence ID" value="PHT30597.1"/>
    <property type="molecule type" value="Genomic_DNA"/>
</dbReference>
<dbReference type="STRING" id="33114.A0A2G2VCA2"/>
<dbReference type="PROSITE" id="PS50863">
    <property type="entry name" value="B3"/>
    <property type="match status" value="1"/>
</dbReference>
<feature type="region of interest" description="Disordered" evidence="7">
    <location>
        <begin position="67"/>
        <end position="131"/>
    </location>
</feature>
<evidence type="ECO:0000256" key="4">
    <source>
        <dbReference type="ARBA" id="ARBA00023125"/>
    </source>
</evidence>
<dbReference type="InterPro" id="IPR039218">
    <property type="entry name" value="REM_fam"/>
</dbReference>
<evidence type="ECO:0000256" key="2">
    <source>
        <dbReference type="ARBA" id="ARBA00022737"/>
    </source>
</evidence>
<reference evidence="9 10" key="1">
    <citation type="journal article" date="2017" name="Genome Biol.">
        <title>New reference genome sequences of hot pepper reveal the massive evolution of plant disease-resistance genes by retroduplication.</title>
        <authorList>
            <person name="Kim S."/>
            <person name="Park J."/>
            <person name="Yeom S.I."/>
            <person name="Kim Y.M."/>
            <person name="Seo E."/>
            <person name="Kim K.T."/>
            <person name="Kim M.S."/>
            <person name="Lee J.M."/>
            <person name="Cheong K."/>
            <person name="Shin H.S."/>
            <person name="Kim S.B."/>
            <person name="Han K."/>
            <person name="Lee J."/>
            <person name="Park M."/>
            <person name="Lee H.A."/>
            <person name="Lee H.Y."/>
            <person name="Lee Y."/>
            <person name="Oh S."/>
            <person name="Lee J.H."/>
            <person name="Choi E."/>
            <person name="Choi E."/>
            <person name="Lee S.E."/>
            <person name="Jeon J."/>
            <person name="Kim H."/>
            <person name="Choi G."/>
            <person name="Song H."/>
            <person name="Lee J."/>
            <person name="Lee S.C."/>
            <person name="Kwon J.K."/>
            <person name="Lee H.Y."/>
            <person name="Koo N."/>
            <person name="Hong Y."/>
            <person name="Kim R.W."/>
            <person name="Kang W.H."/>
            <person name="Huh J.H."/>
            <person name="Kang B.C."/>
            <person name="Yang T.J."/>
            <person name="Lee Y.H."/>
            <person name="Bennetzen J.L."/>
            <person name="Choi D."/>
        </authorList>
    </citation>
    <scope>NUCLEOTIDE SEQUENCE [LARGE SCALE GENOMIC DNA]</scope>
    <source>
        <strain evidence="10">cv. PBC81</strain>
    </source>
</reference>
<feature type="compositionally biased region" description="Acidic residues" evidence="7">
    <location>
        <begin position="78"/>
        <end position="116"/>
    </location>
</feature>
<evidence type="ECO:0000256" key="5">
    <source>
        <dbReference type="ARBA" id="ARBA00023163"/>
    </source>
</evidence>
<accession>A0A2G2VCA2</accession>
<dbReference type="Proteomes" id="UP000224567">
    <property type="component" value="Unassembled WGS sequence"/>
</dbReference>
<sequence>MLLFGGFKGPDDKHVKVNGRRFEEGWKEFAEEHDLQLGDLLIFRRDGNMDFEVTTIFDSTHCEREYADFFQQEGKNVEEEEEEDEEDEDEADEEKENEEDEEEEDKEDDEEEDEEEAHIVEENSKDFEFKGGIPYNSEILRAIWNLPLTRQPSPQPKFAARVRVSVSTTPQG</sequence>
<feature type="domain" description="TF-B3" evidence="8">
    <location>
        <begin position="1"/>
        <end position="59"/>
    </location>
</feature>
<keyword evidence="4" id="KW-0238">DNA-binding</keyword>
<protein>
    <recommendedName>
        <fullName evidence="8">TF-B3 domain-containing protein</fullName>
    </recommendedName>
</protein>
<evidence type="ECO:0000313" key="10">
    <source>
        <dbReference type="Proteomes" id="UP000224567"/>
    </source>
</evidence>
<gene>
    <name evidence="9" type="ORF">CQW23_29818</name>
</gene>
<keyword evidence="2" id="KW-0677">Repeat</keyword>
<evidence type="ECO:0000256" key="6">
    <source>
        <dbReference type="ARBA" id="ARBA00023242"/>
    </source>
</evidence>
<dbReference type="OrthoDB" id="1109907at2759"/>
<comment type="subcellular location">
    <subcellularLocation>
        <location evidence="1">Nucleus</location>
    </subcellularLocation>
</comment>
<dbReference type="PANTHER" id="PTHR31674">
    <property type="entry name" value="B3 DOMAIN-CONTAINING PROTEIN REM-LIKE 3-RELATED"/>
    <property type="match status" value="1"/>
</dbReference>
<name>A0A2G2VCA2_CAPBA</name>
<feature type="region of interest" description="Disordered" evidence="7">
    <location>
        <begin position="149"/>
        <end position="172"/>
    </location>
</feature>
<evidence type="ECO:0000313" key="9">
    <source>
        <dbReference type="EMBL" id="PHT30597.1"/>
    </source>
</evidence>
<proteinExistence type="predicted"/>
<dbReference type="GO" id="GO:0005634">
    <property type="term" value="C:nucleus"/>
    <property type="evidence" value="ECO:0007669"/>
    <property type="project" value="UniProtKB-SubCell"/>
</dbReference>
<dbReference type="AlphaFoldDB" id="A0A2G2VCA2"/>
<reference evidence="10" key="2">
    <citation type="journal article" date="2017" name="J. Anim. Genet.">
        <title>Multiple reference genome sequences of hot pepper reveal the massive evolution of plant disease resistance genes by retroduplication.</title>
        <authorList>
            <person name="Kim S."/>
            <person name="Park J."/>
            <person name="Yeom S.-I."/>
            <person name="Kim Y.-M."/>
            <person name="Seo E."/>
            <person name="Kim K.-T."/>
            <person name="Kim M.-S."/>
            <person name="Lee J.M."/>
            <person name="Cheong K."/>
            <person name="Shin H.-S."/>
            <person name="Kim S.-B."/>
            <person name="Han K."/>
            <person name="Lee J."/>
            <person name="Park M."/>
            <person name="Lee H.-A."/>
            <person name="Lee H.-Y."/>
            <person name="Lee Y."/>
            <person name="Oh S."/>
            <person name="Lee J.H."/>
            <person name="Choi E."/>
            <person name="Choi E."/>
            <person name="Lee S.E."/>
            <person name="Jeon J."/>
            <person name="Kim H."/>
            <person name="Choi G."/>
            <person name="Song H."/>
            <person name="Lee J."/>
            <person name="Lee S.-C."/>
            <person name="Kwon J.-K."/>
            <person name="Lee H.-Y."/>
            <person name="Koo N."/>
            <person name="Hong Y."/>
            <person name="Kim R.W."/>
            <person name="Kang W.-H."/>
            <person name="Huh J.H."/>
            <person name="Kang B.-C."/>
            <person name="Yang T.-J."/>
            <person name="Lee Y.-H."/>
            <person name="Bennetzen J.L."/>
            <person name="Choi D."/>
        </authorList>
    </citation>
    <scope>NUCLEOTIDE SEQUENCE [LARGE SCALE GENOMIC DNA]</scope>
    <source>
        <strain evidence="10">cv. PBC81</strain>
    </source>
</reference>